<feature type="transmembrane region" description="Helical" evidence="7">
    <location>
        <begin position="248"/>
        <end position="264"/>
    </location>
</feature>
<comment type="similarity">
    <text evidence="2">Belongs to the EamA transporter family.</text>
</comment>
<feature type="domain" description="EamA" evidence="8">
    <location>
        <begin position="152"/>
        <end position="287"/>
    </location>
</feature>
<dbReference type="RefSeq" id="WP_305022835.1">
    <property type="nucleotide sequence ID" value="NZ_JAUQTB010000002.1"/>
</dbReference>
<accession>A0ABT9C8P3</accession>
<proteinExistence type="inferred from homology"/>
<dbReference type="Pfam" id="PF00892">
    <property type="entry name" value="EamA"/>
    <property type="match status" value="2"/>
</dbReference>
<keyword evidence="5 7" id="KW-1133">Transmembrane helix</keyword>
<feature type="transmembrane region" description="Helical" evidence="7">
    <location>
        <begin position="69"/>
        <end position="86"/>
    </location>
</feature>
<feature type="transmembrane region" description="Helical" evidence="7">
    <location>
        <begin position="151"/>
        <end position="170"/>
    </location>
</feature>
<keyword evidence="4 7" id="KW-0812">Transmembrane</keyword>
<dbReference type="PANTHER" id="PTHR32322:SF18">
    <property type="entry name" value="S-ADENOSYLMETHIONINE_S-ADENOSYLHOMOCYSTEINE TRANSPORTER"/>
    <property type="match status" value="1"/>
</dbReference>
<dbReference type="PANTHER" id="PTHR32322">
    <property type="entry name" value="INNER MEMBRANE TRANSPORTER"/>
    <property type="match status" value="1"/>
</dbReference>
<evidence type="ECO:0000313" key="9">
    <source>
        <dbReference type="EMBL" id="MDO7905631.1"/>
    </source>
</evidence>
<name>A0ABT9C8P3_9BACL</name>
<keyword evidence="10" id="KW-1185">Reference proteome</keyword>
<feature type="transmembrane region" description="Helical" evidence="7">
    <location>
        <begin position="127"/>
        <end position="145"/>
    </location>
</feature>
<evidence type="ECO:0000256" key="1">
    <source>
        <dbReference type="ARBA" id="ARBA00004651"/>
    </source>
</evidence>
<feature type="domain" description="EamA" evidence="8">
    <location>
        <begin position="16"/>
        <end position="141"/>
    </location>
</feature>
<dbReference type="Proteomes" id="UP001240171">
    <property type="component" value="Unassembled WGS sequence"/>
</dbReference>
<evidence type="ECO:0000256" key="6">
    <source>
        <dbReference type="ARBA" id="ARBA00023136"/>
    </source>
</evidence>
<feature type="transmembrane region" description="Helical" evidence="7">
    <location>
        <begin position="98"/>
        <end position="118"/>
    </location>
</feature>
<sequence>MLNKYPAARVPLMLGFLIVVWGLNWPLSKLALHYTPPLLFAGIRTLIGGLVLLLFALRKREQLRFRQNWPLYLISALLNIVCFYGLQTVGLGYLPSGLFSSIVFLQPVLLGLFSWLWLGEAMYSMKVAGLVLGFVGVATISAGAISQHVSTIGVVLALGTAVSWAFGAVYMKKTSHKVDSTWMVCLQLLMGGALLTAAGSATESWAGIQWTGSFVGDLLFIAVFVIAFGWLTYFILMGSGEASKVGSFTFLIPLVSIFGSSLMMGEPITVNLVVGLLLVLVSICLVNIKPRALKTVS</sequence>
<dbReference type="SUPFAM" id="SSF103481">
    <property type="entry name" value="Multidrug resistance efflux transporter EmrE"/>
    <property type="match status" value="2"/>
</dbReference>
<organism evidence="9 10">
    <name type="scientific">Paenibacillus lacisoli</name>
    <dbReference type="NCBI Taxonomy" id="3064525"/>
    <lineage>
        <taxon>Bacteria</taxon>
        <taxon>Bacillati</taxon>
        <taxon>Bacillota</taxon>
        <taxon>Bacilli</taxon>
        <taxon>Bacillales</taxon>
        <taxon>Paenibacillaceae</taxon>
        <taxon>Paenibacillus</taxon>
    </lineage>
</organism>
<evidence type="ECO:0000256" key="4">
    <source>
        <dbReference type="ARBA" id="ARBA00022692"/>
    </source>
</evidence>
<keyword evidence="3" id="KW-1003">Cell membrane</keyword>
<evidence type="ECO:0000256" key="5">
    <source>
        <dbReference type="ARBA" id="ARBA00022989"/>
    </source>
</evidence>
<keyword evidence="6 7" id="KW-0472">Membrane</keyword>
<feature type="transmembrane region" description="Helical" evidence="7">
    <location>
        <begin position="270"/>
        <end position="288"/>
    </location>
</feature>
<comment type="subcellular location">
    <subcellularLocation>
        <location evidence="1">Cell membrane</location>
        <topology evidence="1">Multi-pass membrane protein</topology>
    </subcellularLocation>
</comment>
<feature type="transmembrane region" description="Helical" evidence="7">
    <location>
        <begin position="38"/>
        <end position="57"/>
    </location>
</feature>
<evidence type="ECO:0000256" key="3">
    <source>
        <dbReference type="ARBA" id="ARBA00022475"/>
    </source>
</evidence>
<feature type="transmembrane region" description="Helical" evidence="7">
    <location>
        <begin position="214"/>
        <end position="236"/>
    </location>
</feature>
<feature type="transmembrane region" description="Helical" evidence="7">
    <location>
        <begin position="182"/>
        <end position="202"/>
    </location>
</feature>
<protein>
    <submittedName>
        <fullName evidence="9">DMT family transporter</fullName>
    </submittedName>
</protein>
<dbReference type="InterPro" id="IPR050638">
    <property type="entry name" value="AA-Vitamin_Transporters"/>
</dbReference>
<dbReference type="EMBL" id="JAUQTB010000002">
    <property type="protein sequence ID" value="MDO7905631.1"/>
    <property type="molecule type" value="Genomic_DNA"/>
</dbReference>
<gene>
    <name evidence="9" type="ORF">Q5741_04295</name>
</gene>
<comment type="caution">
    <text evidence="9">The sequence shown here is derived from an EMBL/GenBank/DDBJ whole genome shotgun (WGS) entry which is preliminary data.</text>
</comment>
<evidence type="ECO:0000256" key="7">
    <source>
        <dbReference type="SAM" id="Phobius"/>
    </source>
</evidence>
<feature type="transmembrane region" description="Helical" evidence="7">
    <location>
        <begin position="12"/>
        <end position="32"/>
    </location>
</feature>
<evidence type="ECO:0000259" key="8">
    <source>
        <dbReference type="Pfam" id="PF00892"/>
    </source>
</evidence>
<dbReference type="InterPro" id="IPR000620">
    <property type="entry name" value="EamA_dom"/>
</dbReference>
<reference evidence="9 10" key="1">
    <citation type="submission" date="2023-07" db="EMBL/GenBank/DDBJ databases">
        <title>Paenibacillus sp. JX-17 nov. isolated from soil.</title>
        <authorList>
            <person name="Wan Y."/>
            <person name="Liu B."/>
        </authorList>
    </citation>
    <scope>NUCLEOTIDE SEQUENCE [LARGE SCALE GENOMIC DNA]</scope>
    <source>
        <strain evidence="9 10">JX-17</strain>
    </source>
</reference>
<evidence type="ECO:0000313" key="10">
    <source>
        <dbReference type="Proteomes" id="UP001240171"/>
    </source>
</evidence>
<evidence type="ECO:0000256" key="2">
    <source>
        <dbReference type="ARBA" id="ARBA00007362"/>
    </source>
</evidence>
<dbReference type="InterPro" id="IPR037185">
    <property type="entry name" value="EmrE-like"/>
</dbReference>